<dbReference type="NCBIfam" id="NF038233">
    <property type="entry name" value="retron_St85_RT"/>
    <property type="match status" value="1"/>
</dbReference>
<dbReference type="InterPro" id="IPR043502">
    <property type="entry name" value="DNA/RNA_pol_sf"/>
</dbReference>
<dbReference type="RefSeq" id="WP_115171644.1">
    <property type="nucleotide sequence ID" value="NZ_UGYW01000002.1"/>
</dbReference>
<dbReference type="GO" id="GO:0003964">
    <property type="term" value="F:RNA-directed DNA polymerase activity"/>
    <property type="evidence" value="ECO:0007669"/>
    <property type="project" value="UniProtKB-KW"/>
</dbReference>
<evidence type="ECO:0000256" key="6">
    <source>
        <dbReference type="ARBA" id="ARBA00022918"/>
    </source>
</evidence>
<dbReference type="PANTHER" id="PTHR34047">
    <property type="entry name" value="NUCLEAR INTRON MATURASE 1, MITOCHONDRIAL-RELATED"/>
    <property type="match status" value="1"/>
</dbReference>
<keyword evidence="3" id="KW-0548">Nucleotidyltransferase</keyword>
<keyword evidence="6 11" id="KW-0695">RNA-directed DNA polymerase</keyword>
<evidence type="ECO:0000259" key="10">
    <source>
        <dbReference type="PROSITE" id="PS50878"/>
    </source>
</evidence>
<sequence length="349" mass="40906">MDFLEYKVKFVKKALEAGYSEVEIDQYLTYAKVLLDKKLPLIYNTSHLAALTGYSTRYITRAALYPKSFYRTFKIKKKNGKMREINEPLPSLKEIQLWINKNILLNIKPNKFAKAYIKKTNILDNVKYHKRKKYVFNLDLVNFFPSISTKTVEMFFKKLGYSDNLSNLLAKLCCFGDGLAQGAPTSPALSNHILYEFDDLLGSFAVENNLRYTRYADDLTFSFNDEFDVSIIEEKVINTLDKTVLYSKLTVNREKTKLLRQNDRQIVTGVVVNDKTQVPSSYRKQIRQEIYYIRKFGLSNHLNRLNEVRYNYLYHLLGKINFVLLVNSEDKEMKEYRNAIKMLISNRPT</sequence>
<organism evidence="11 12">
    <name type="scientific">Sphingobacterium spiritivorum</name>
    <name type="common">Flavobacterium spiritivorum</name>
    <dbReference type="NCBI Taxonomy" id="258"/>
    <lineage>
        <taxon>Bacteria</taxon>
        <taxon>Pseudomonadati</taxon>
        <taxon>Bacteroidota</taxon>
        <taxon>Sphingobacteriia</taxon>
        <taxon>Sphingobacteriales</taxon>
        <taxon>Sphingobacteriaceae</taxon>
        <taxon>Sphingobacterium</taxon>
    </lineage>
</organism>
<keyword evidence="5" id="KW-0460">Magnesium</keyword>
<dbReference type="InterPro" id="IPR051083">
    <property type="entry name" value="GrpII_Intron_Splice-Mob/Def"/>
</dbReference>
<accession>A0A380CTE0</accession>
<dbReference type="AlphaFoldDB" id="A0A380CTE0"/>
<gene>
    <name evidence="11" type="ORF">NCTC11388_04390</name>
</gene>
<evidence type="ECO:0000256" key="3">
    <source>
        <dbReference type="ARBA" id="ARBA00022695"/>
    </source>
</evidence>
<dbReference type="InterPro" id="IPR000477">
    <property type="entry name" value="RT_dom"/>
</dbReference>
<comment type="similarity">
    <text evidence="8">Belongs to the bacterial reverse transcriptase family.</text>
</comment>
<dbReference type="GO" id="GO:0051607">
    <property type="term" value="P:defense response to virus"/>
    <property type="evidence" value="ECO:0007669"/>
    <property type="project" value="UniProtKB-KW"/>
</dbReference>
<evidence type="ECO:0000256" key="5">
    <source>
        <dbReference type="ARBA" id="ARBA00022842"/>
    </source>
</evidence>
<evidence type="ECO:0000256" key="7">
    <source>
        <dbReference type="ARBA" id="ARBA00023118"/>
    </source>
</evidence>
<dbReference type="PANTHER" id="PTHR34047:SF7">
    <property type="entry name" value="RNA-DIRECTED DNA POLYMERASE"/>
    <property type="match status" value="1"/>
</dbReference>
<protein>
    <recommendedName>
        <fullName evidence="1">RNA-directed DNA polymerase</fullName>
        <ecNumber evidence="1">2.7.7.49</ecNumber>
    </recommendedName>
</protein>
<dbReference type="EC" id="2.7.7.49" evidence="1"/>
<proteinExistence type="inferred from homology"/>
<dbReference type="Pfam" id="PF00078">
    <property type="entry name" value="RVT_1"/>
    <property type="match status" value="1"/>
</dbReference>
<evidence type="ECO:0000256" key="9">
    <source>
        <dbReference type="ARBA" id="ARBA00048173"/>
    </source>
</evidence>
<feature type="domain" description="Reverse transcriptase" evidence="10">
    <location>
        <begin position="66"/>
        <end position="272"/>
    </location>
</feature>
<dbReference type="InterPro" id="IPR000123">
    <property type="entry name" value="Reverse_transcriptase_msDNA"/>
</dbReference>
<dbReference type="Proteomes" id="UP000254893">
    <property type="component" value="Unassembled WGS sequence"/>
</dbReference>
<dbReference type="SUPFAM" id="SSF56672">
    <property type="entry name" value="DNA/RNA polymerases"/>
    <property type="match status" value="1"/>
</dbReference>
<dbReference type="GO" id="GO:0046872">
    <property type="term" value="F:metal ion binding"/>
    <property type="evidence" value="ECO:0007669"/>
    <property type="project" value="UniProtKB-KW"/>
</dbReference>
<keyword evidence="2" id="KW-0808">Transferase</keyword>
<dbReference type="PRINTS" id="PR00866">
    <property type="entry name" value="RNADNAPOLMS"/>
</dbReference>
<keyword evidence="4" id="KW-0479">Metal-binding</keyword>
<evidence type="ECO:0000313" key="11">
    <source>
        <dbReference type="EMBL" id="SUJ28691.1"/>
    </source>
</evidence>
<evidence type="ECO:0000313" key="12">
    <source>
        <dbReference type="Proteomes" id="UP000254893"/>
    </source>
</evidence>
<evidence type="ECO:0000256" key="1">
    <source>
        <dbReference type="ARBA" id="ARBA00012493"/>
    </source>
</evidence>
<dbReference type="PROSITE" id="PS50878">
    <property type="entry name" value="RT_POL"/>
    <property type="match status" value="1"/>
</dbReference>
<reference evidence="11 12" key="1">
    <citation type="submission" date="2018-06" db="EMBL/GenBank/DDBJ databases">
        <authorList>
            <consortium name="Pathogen Informatics"/>
            <person name="Doyle S."/>
        </authorList>
    </citation>
    <scope>NUCLEOTIDE SEQUENCE [LARGE SCALE GENOMIC DNA]</scope>
    <source>
        <strain evidence="11 12">NCTC11388</strain>
    </source>
</reference>
<keyword evidence="7" id="KW-0051">Antiviral defense</keyword>
<evidence type="ECO:0000256" key="2">
    <source>
        <dbReference type="ARBA" id="ARBA00022679"/>
    </source>
</evidence>
<dbReference type="GO" id="GO:0003723">
    <property type="term" value="F:RNA binding"/>
    <property type="evidence" value="ECO:0007669"/>
    <property type="project" value="InterPro"/>
</dbReference>
<evidence type="ECO:0000256" key="8">
    <source>
        <dbReference type="ARBA" id="ARBA00034120"/>
    </source>
</evidence>
<dbReference type="CDD" id="cd03487">
    <property type="entry name" value="RT_Bac_retron_II"/>
    <property type="match status" value="1"/>
</dbReference>
<comment type="catalytic activity">
    <reaction evidence="9">
        <text>DNA(n) + a 2'-deoxyribonucleoside 5'-triphosphate = DNA(n+1) + diphosphate</text>
        <dbReference type="Rhea" id="RHEA:22508"/>
        <dbReference type="Rhea" id="RHEA-COMP:17339"/>
        <dbReference type="Rhea" id="RHEA-COMP:17340"/>
        <dbReference type="ChEBI" id="CHEBI:33019"/>
        <dbReference type="ChEBI" id="CHEBI:61560"/>
        <dbReference type="ChEBI" id="CHEBI:173112"/>
        <dbReference type="EC" id="2.7.7.49"/>
    </reaction>
</comment>
<evidence type="ECO:0000256" key="4">
    <source>
        <dbReference type="ARBA" id="ARBA00022723"/>
    </source>
</evidence>
<name>A0A380CTE0_SPHSI</name>
<dbReference type="EMBL" id="UGYW01000002">
    <property type="protein sequence ID" value="SUJ28691.1"/>
    <property type="molecule type" value="Genomic_DNA"/>
</dbReference>